<dbReference type="EMBL" id="GEGO01006570">
    <property type="protein sequence ID" value="JAR88834.1"/>
    <property type="molecule type" value="Transcribed_RNA"/>
</dbReference>
<reference evidence="2" key="1">
    <citation type="journal article" date="2018" name="PLoS Negl. Trop. Dis.">
        <title>Sialome diversity of ticks revealed by RNAseq of single tick salivary glands.</title>
        <authorList>
            <person name="Perner J."/>
            <person name="Kropackova S."/>
            <person name="Kopacek P."/>
            <person name="Ribeiro J.M."/>
        </authorList>
    </citation>
    <scope>NUCLEOTIDE SEQUENCE</scope>
    <source>
        <strain evidence="2">Siblings of single egg batch collected in Ceske Budejovice</strain>
        <tissue evidence="2">Salivary glands</tissue>
    </source>
</reference>
<feature type="signal peptide" evidence="1">
    <location>
        <begin position="1"/>
        <end position="35"/>
    </location>
</feature>
<sequence>MWVLLFSRKVSTKKKFSFCLLFLCIYFLQPHICNQAPDIFLAGFLFLCKSCHKTNYRFSCFFFLLICAKKYVHNLCAVVCHKLFVHKFRAVREQLHTISAVVYKHVFFAHFLRLHQ</sequence>
<dbReference type="AlphaFoldDB" id="A0A147BDK3"/>
<organism evidence="2">
    <name type="scientific">Ixodes ricinus</name>
    <name type="common">Common tick</name>
    <name type="synonym">Acarus ricinus</name>
    <dbReference type="NCBI Taxonomy" id="34613"/>
    <lineage>
        <taxon>Eukaryota</taxon>
        <taxon>Metazoa</taxon>
        <taxon>Ecdysozoa</taxon>
        <taxon>Arthropoda</taxon>
        <taxon>Chelicerata</taxon>
        <taxon>Arachnida</taxon>
        <taxon>Acari</taxon>
        <taxon>Parasitiformes</taxon>
        <taxon>Ixodida</taxon>
        <taxon>Ixodoidea</taxon>
        <taxon>Ixodidae</taxon>
        <taxon>Ixodinae</taxon>
        <taxon>Ixodes</taxon>
    </lineage>
</organism>
<evidence type="ECO:0000313" key="2">
    <source>
        <dbReference type="EMBL" id="JAR88834.1"/>
    </source>
</evidence>
<protein>
    <submittedName>
        <fullName evidence="2">Putative secreted protein</fullName>
    </submittedName>
</protein>
<keyword evidence="1" id="KW-0732">Signal</keyword>
<feature type="chain" id="PRO_5007542032" evidence="1">
    <location>
        <begin position="36"/>
        <end position="116"/>
    </location>
</feature>
<accession>A0A147BDK3</accession>
<evidence type="ECO:0000256" key="1">
    <source>
        <dbReference type="SAM" id="SignalP"/>
    </source>
</evidence>
<proteinExistence type="predicted"/>
<name>A0A147BDK3_IXORI</name>